<gene>
    <name evidence="9" type="primary">cph1</name>
    <name evidence="9" type="ORF">NCTC11532_02994</name>
</gene>
<dbReference type="SMART" id="SM00387">
    <property type="entry name" value="HATPase_c"/>
    <property type="match status" value="1"/>
</dbReference>
<feature type="domain" description="Histidine kinase" evidence="6">
    <location>
        <begin position="210"/>
        <end position="421"/>
    </location>
</feature>
<keyword evidence="4 9" id="KW-0808">Transferase</keyword>
<evidence type="ECO:0000256" key="1">
    <source>
        <dbReference type="ARBA" id="ARBA00000085"/>
    </source>
</evidence>
<dbReference type="SMART" id="SM00388">
    <property type="entry name" value="HisKA"/>
    <property type="match status" value="1"/>
</dbReference>
<evidence type="ECO:0000259" key="6">
    <source>
        <dbReference type="PROSITE" id="PS50109"/>
    </source>
</evidence>
<keyword evidence="10" id="KW-1185">Reference proteome</keyword>
<dbReference type="InterPro" id="IPR000014">
    <property type="entry name" value="PAS"/>
</dbReference>
<evidence type="ECO:0000256" key="3">
    <source>
        <dbReference type="ARBA" id="ARBA00022553"/>
    </source>
</evidence>
<dbReference type="SUPFAM" id="SSF55785">
    <property type="entry name" value="PYP-like sensor domain (PAS domain)"/>
    <property type="match status" value="1"/>
</dbReference>
<dbReference type="InterPro" id="IPR035965">
    <property type="entry name" value="PAS-like_dom_sf"/>
</dbReference>
<dbReference type="Pfam" id="PF02518">
    <property type="entry name" value="HATPase_c"/>
    <property type="match status" value="1"/>
</dbReference>
<reference evidence="9 10" key="1">
    <citation type="submission" date="2018-06" db="EMBL/GenBank/DDBJ databases">
        <authorList>
            <consortium name="Pathogen Informatics"/>
            <person name="Doyle S."/>
        </authorList>
    </citation>
    <scope>NUCLEOTIDE SEQUENCE [LARGE SCALE GENOMIC DNA]</scope>
    <source>
        <strain evidence="9 10">NCTC11532</strain>
    </source>
</reference>
<evidence type="ECO:0000313" key="9">
    <source>
        <dbReference type="EMBL" id="STY31638.1"/>
    </source>
</evidence>
<dbReference type="Gene3D" id="3.30.450.20">
    <property type="entry name" value="PAS domain"/>
    <property type="match status" value="1"/>
</dbReference>
<dbReference type="InterPro" id="IPR036890">
    <property type="entry name" value="HATPase_C_sf"/>
</dbReference>
<dbReference type="Gene3D" id="3.30.565.10">
    <property type="entry name" value="Histidine kinase-like ATPase, C-terminal domain"/>
    <property type="match status" value="1"/>
</dbReference>
<dbReference type="InterPro" id="IPR004358">
    <property type="entry name" value="Sig_transdc_His_kin-like_C"/>
</dbReference>
<dbReference type="STRING" id="1122170.GCA_000701265_01458"/>
<dbReference type="PROSITE" id="PS50109">
    <property type="entry name" value="HIS_KIN"/>
    <property type="match status" value="1"/>
</dbReference>
<keyword evidence="3" id="KW-0597">Phosphoprotein</keyword>
<dbReference type="PANTHER" id="PTHR43304">
    <property type="entry name" value="PHYTOCHROME-LIKE PROTEIN CPH1"/>
    <property type="match status" value="1"/>
</dbReference>
<dbReference type="GO" id="GO:0000155">
    <property type="term" value="F:phosphorelay sensor kinase activity"/>
    <property type="evidence" value="ECO:0007669"/>
    <property type="project" value="InterPro"/>
</dbReference>
<comment type="catalytic activity">
    <reaction evidence="1">
        <text>ATP + protein L-histidine = ADP + protein N-phospho-L-histidine.</text>
        <dbReference type="EC" id="2.7.13.3"/>
    </reaction>
</comment>
<dbReference type="PROSITE" id="PS50113">
    <property type="entry name" value="PAC"/>
    <property type="match status" value="1"/>
</dbReference>
<dbReference type="InterPro" id="IPR001610">
    <property type="entry name" value="PAC"/>
</dbReference>
<dbReference type="Pfam" id="PF13426">
    <property type="entry name" value="PAS_9"/>
    <property type="match status" value="1"/>
</dbReference>
<dbReference type="SUPFAM" id="SSF47384">
    <property type="entry name" value="Homodimeric domain of signal transducing histidine kinase"/>
    <property type="match status" value="1"/>
</dbReference>
<dbReference type="Pfam" id="PF00512">
    <property type="entry name" value="HisKA"/>
    <property type="match status" value="1"/>
</dbReference>
<evidence type="ECO:0000256" key="2">
    <source>
        <dbReference type="ARBA" id="ARBA00012438"/>
    </source>
</evidence>
<dbReference type="Proteomes" id="UP000255297">
    <property type="component" value="Unassembled WGS sequence"/>
</dbReference>
<keyword evidence="5 9" id="KW-0418">Kinase</keyword>
<dbReference type="SMART" id="SM00086">
    <property type="entry name" value="PAC"/>
    <property type="match status" value="1"/>
</dbReference>
<dbReference type="NCBIfam" id="TIGR00229">
    <property type="entry name" value="sensory_box"/>
    <property type="match status" value="1"/>
</dbReference>
<accession>A0A378LY30</accession>
<evidence type="ECO:0000259" key="8">
    <source>
        <dbReference type="PROSITE" id="PS50113"/>
    </source>
</evidence>
<evidence type="ECO:0000313" key="10">
    <source>
        <dbReference type="Proteomes" id="UP000255297"/>
    </source>
</evidence>
<feature type="domain" description="PAS" evidence="7">
    <location>
        <begin position="71"/>
        <end position="145"/>
    </location>
</feature>
<dbReference type="InterPro" id="IPR000700">
    <property type="entry name" value="PAS-assoc_C"/>
</dbReference>
<dbReference type="EC" id="2.7.13.3" evidence="2"/>
<feature type="domain" description="PAC" evidence="8">
    <location>
        <begin position="145"/>
        <end position="199"/>
    </location>
</feature>
<dbReference type="SMART" id="SM00091">
    <property type="entry name" value="PAS"/>
    <property type="match status" value="1"/>
</dbReference>
<organism evidence="9 10">
    <name type="scientific">Legionella wadsworthii</name>
    <dbReference type="NCBI Taxonomy" id="28088"/>
    <lineage>
        <taxon>Bacteria</taxon>
        <taxon>Pseudomonadati</taxon>
        <taxon>Pseudomonadota</taxon>
        <taxon>Gammaproteobacteria</taxon>
        <taxon>Legionellales</taxon>
        <taxon>Legionellaceae</taxon>
        <taxon>Legionella</taxon>
    </lineage>
</organism>
<dbReference type="RefSeq" id="WP_031566612.1">
    <property type="nucleotide sequence ID" value="NZ_CAAAIS010000006.1"/>
</dbReference>
<protein>
    <recommendedName>
        <fullName evidence="2">histidine kinase</fullName>
        <ecNumber evidence="2">2.7.13.3</ecNumber>
    </recommendedName>
</protein>
<dbReference type="PROSITE" id="PS50112">
    <property type="entry name" value="PAS"/>
    <property type="match status" value="1"/>
</dbReference>
<dbReference type="AlphaFoldDB" id="A0A378LY30"/>
<dbReference type="CDD" id="cd00130">
    <property type="entry name" value="PAS"/>
    <property type="match status" value="1"/>
</dbReference>
<dbReference type="InterPro" id="IPR003661">
    <property type="entry name" value="HisK_dim/P_dom"/>
</dbReference>
<dbReference type="OrthoDB" id="9808408at2"/>
<dbReference type="Gene3D" id="1.10.287.130">
    <property type="match status" value="1"/>
</dbReference>
<dbReference type="PANTHER" id="PTHR43304:SF1">
    <property type="entry name" value="PAC DOMAIN-CONTAINING PROTEIN"/>
    <property type="match status" value="1"/>
</dbReference>
<proteinExistence type="predicted"/>
<dbReference type="InterPro" id="IPR036097">
    <property type="entry name" value="HisK_dim/P_sf"/>
</dbReference>
<evidence type="ECO:0000256" key="4">
    <source>
        <dbReference type="ARBA" id="ARBA00022679"/>
    </source>
</evidence>
<dbReference type="PRINTS" id="PR00344">
    <property type="entry name" value="BCTRLSENSOR"/>
</dbReference>
<dbReference type="EMBL" id="UGPB01000001">
    <property type="protein sequence ID" value="STY31638.1"/>
    <property type="molecule type" value="Genomic_DNA"/>
</dbReference>
<dbReference type="InterPro" id="IPR052162">
    <property type="entry name" value="Sensor_kinase/Photoreceptor"/>
</dbReference>
<name>A0A378LY30_9GAMM</name>
<dbReference type="InterPro" id="IPR005467">
    <property type="entry name" value="His_kinase_dom"/>
</dbReference>
<dbReference type="SUPFAM" id="SSF55874">
    <property type="entry name" value="ATPase domain of HSP90 chaperone/DNA topoisomerase II/histidine kinase"/>
    <property type="match status" value="1"/>
</dbReference>
<sequence length="429" mass="49511">MMDYERSLNSSDKKIKRIPKTKKLSHIEEQNVSDSLHHQGIKLKTNRKEKNMPDMFDLEKSTIKNEEAFYAKSILQNILESPIEYSIVGTDLDGKIVVWNEGARRNYGYRAVEMVNKKNILFLHTPEAIKSGAAKEFLERTLREERAEEVFERVRKDRSRFIASVSLTLRKDDQGKPIGFVMISKDITEAKQIETQLIKTNAELEQFAYIASHDLKAPLRAIERLATWIEEDNMEKLDEKSKEHLALLRQRTFRLSNLIDGILQYSRAGRLDLNIERVNIKELLKEILDNLNPEGRFEVHYPKRLPIFKTAKIPLIQVFSNLIGNAFKHHHRTKGTIEISVETTGGFYLFSIKDDGPGIAPEFFDKIFVVFQTLKSRDEMESTGIGLSIVKKIVESQGGKVMIKSKMGHGTTMSFTWPKYIKQKEEIHS</sequence>
<evidence type="ECO:0000256" key="5">
    <source>
        <dbReference type="ARBA" id="ARBA00022777"/>
    </source>
</evidence>
<dbReference type="CDD" id="cd00082">
    <property type="entry name" value="HisKA"/>
    <property type="match status" value="1"/>
</dbReference>
<dbReference type="InterPro" id="IPR003594">
    <property type="entry name" value="HATPase_dom"/>
</dbReference>
<evidence type="ECO:0000259" key="7">
    <source>
        <dbReference type="PROSITE" id="PS50112"/>
    </source>
</evidence>